<evidence type="ECO:0000256" key="9">
    <source>
        <dbReference type="ARBA" id="ARBA00022692"/>
    </source>
</evidence>
<dbReference type="Gene3D" id="3.40.50.300">
    <property type="entry name" value="P-loop containing nucleotide triphosphate hydrolases"/>
    <property type="match status" value="1"/>
</dbReference>
<evidence type="ECO:0000256" key="16">
    <source>
        <dbReference type="ARBA" id="ARBA00051245"/>
    </source>
</evidence>
<evidence type="ECO:0000256" key="8">
    <source>
        <dbReference type="ARBA" id="ARBA00022679"/>
    </source>
</evidence>
<sequence>MDLKDYWLTVRSRWRSIVVCLLLSLGVAYGVTSQMTPQYASSAQLFISTTPSDTSDAYQGNMFATQRVTSYARVVTTHQMAERVNDVLGADFDADELKNKVEATIVPETVMLEITATDADPEVARNIAQAYAETLSEMVRELETVDGADGSLISASIVDDARVSESPVSPNLLRNLGLAGLLGLLLGLGIAVLRELMDSSISSTADVEAVTGAPVVGQLLSDASSASQQPALALEEPTPWAESFRVLRTNMQFVEVDTDHKVFVMTSSVPAEGKTTTAINLAVTLAMAGQKVVLVECDLRRPQVADRLNLEPAVGTTSVLVGKLELDDALQPYGRSGLEVLASGPIPPNPSELLQSHAMEKLLADLRARFDVVILDAPPLLPVTDAALLAAQANGAVVVTRYGKTTQDQLRHSMERLEQVDARPLGVVINRTPLKTRGTSYGYGYGYAPLAEASTRKQRRSEQRAAKKEDAAKPRRGSTGPTQPFLESQD</sequence>
<keyword evidence="12" id="KW-0067">ATP-binding</keyword>
<evidence type="ECO:0000313" key="21">
    <source>
        <dbReference type="Proteomes" id="UP001501581"/>
    </source>
</evidence>
<evidence type="ECO:0000259" key="18">
    <source>
        <dbReference type="Pfam" id="PF02706"/>
    </source>
</evidence>
<keyword evidence="21" id="KW-1185">Reference proteome</keyword>
<evidence type="ECO:0000256" key="4">
    <source>
        <dbReference type="ARBA" id="ARBA00008883"/>
    </source>
</evidence>
<evidence type="ECO:0000259" key="19">
    <source>
        <dbReference type="Pfam" id="PF13614"/>
    </source>
</evidence>
<evidence type="ECO:0000256" key="1">
    <source>
        <dbReference type="ARBA" id="ARBA00004429"/>
    </source>
</evidence>
<keyword evidence="10" id="KW-0547">Nucleotide-binding</keyword>
<comment type="subcellular location">
    <subcellularLocation>
        <location evidence="1">Cell inner membrane</location>
        <topology evidence="1">Multi-pass membrane protein</topology>
    </subcellularLocation>
</comment>
<organism evidence="20 21">
    <name type="scientific">Nocardioides dubius</name>
    <dbReference type="NCBI Taxonomy" id="317019"/>
    <lineage>
        <taxon>Bacteria</taxon>
        <taxon>Bacillati</taxon>
        <taxon>Actinomycetota</taxon>
        <taxon>Actinomycetes</taxon>
        <taxon>Propionibacteriales</taxon>
        <taxon>Nocardioidaceae</taxon>
        <taxon>Nocardioides</taxon>
    </lineage>
</organism>
<feature type="compositionally biased region" description="Basic and acidic residues" evidence="17">
    <location>
        <begin position="460"/>
        <end position="473"/>
    </location>
</feature>
<evidence type="ECO:0000256" key="12">
    <source>
        <dbReference type="ARBA" id="ARBA00022840"/>
    </source>
</evidence>
<gene>
    <name evidence="20" type="ORF">GCM10009668_37030</name>
</gene>
<evidence type="ECO:0000256" key="6">
    <source>
        <dbReference type="ARBA" id="ARBA00022475"/>
    </source>
</evidence>
<keyword evidence="13" id="KW-1133">Transmembrane helix</keyword>
<comment type="similarity">
    <text evidence="4">Belongs to the etk/wzc family.</text>
</comment>
<dbReference type="InterPro" id="IPR005702">
    <property type="entry name" value="Wzc-like_C"/>
</dbReference>
<dbReference type="PANTHER" id="PTHR32309:SF13">
    <property type="entry name" value="FERRIC ENTEROBACTIN TRANSPORT PROTEIN FEPE"/>
    <property type="match status" value="1"/>
</dbReference>
<evidence type="ECO:0000256" key="17">
    <source>
        <dbReference type="SAM" id="MobiDB-lite"/>
    </source>
</evidence>
<dbReference type="Pfam" id="PF13614">
    <property type="entry name" value="AAA_31"/>
    <property type="match status" value="1"/>
</dbReference>
<evidence type="ECO:0000256" key="14">
    <source>
        <dbReference type="ARBA" id="ARBA00023136"/>
    </source>
</evidence>
<keyword evidence="7" id="KW-0997">Cell inner membrane</keyword>
<keyword evidence="11" id="KW-0418">Kinase</keyword>
<feature type="domain" description="Polysaccharide chain length determinant N-terminal" evidence="18">
    <location>
        <begin position="1"/>
        <end position="84"/>
    </location>
</feature>
<keyword evidence="9" id="KW-0812">Transmembrane</keyword>
<comment type="caution">
    <text evidence="20">The sequence shown here is derived from an EMBL/GenBank/DDBJ whole genome shotgun (WGS) entry which is preliminary data.</text>
</comment>
<dbReference type="CDD" id="cd05387">
    <property type="entry name" value="BY-kinase"/>
    <property type="match status" value="1"/>
</dbReference>
<keyword evidence="6" id="KW-1003">Cell membrane</keyword>
<feature type="region of interest" description="Disordered" evidence="17">
    <location>
        <begin position="452"/>
        <end position="490"/>
    </location>
</feature>
<name>A0ABP4EM97_9ACTN</name>
<dbReference type="Pfam" id="PF02706">
    <property type="entry name" value="Wzz"/>
    <property type="match status" value="1"/>
</dbReference>
<evidence type="ECO:0000256" key="2">
    <source>
        <dbReference type="ARBA" id="ARBA00006683"/>
    </source>
</evidence>
<dbReference type="InterPro" id="IPR027417">
    <property type="entry name" value="P-loop_NTPase"/>
</dbReference>
<evidence type="ECO:0000256" key="5">
    <source>
        <dbReference type="ARBA" id="ARBA00011903"/>
    </source>
</evidence>
<dbReference type="InterPro" id="IPR025669">
    <property type="entry name" value="AAA_dom"/>
</dbReference>
<dbReference type="InterPro" id="IPR003856">
    <property type="entry name" value="LPS_length_determ_N"/>
</dbReference>
<keyword evidence="8" id="KW-0808">Transferase</keyword>
<dbReference type="EC" id="2.7.10.2" evidence="5"/>
<dbReference type="NCBIfam" id="TIGR01007">
    <property type="entry name" value="eps_fam"/>
    <property type="match status" value="1"/>
</dbReference>
<comment type="similarity">
    <text evidence="2">Belongs to the CpsC/CapA family.</text>
</comment>
<dbReference type="EMBL" id="BAAALG010000013">
    <property type="protein sequence ID" value="GAA1112097.1"/>
    <property type="molecule type" value="Genomic_DNA"/>
</dbReference>
<evidence type="ECO:0000256" key="13">
    <source>
        <dbReference type="ARBA" id="ARBA00022989"/>
    </source>
</evidence>
<reference evidence="21" key="1">
    <citation type="journal article" date="2019" name="Int. J. Syst. Evol. Microbiol.">
        <title>The Global Catalogue of Microorganisms (GCM) 10K type strain sequencing project: providing services to taxonomists for standard genome sequencing and annotation.</title>
        <authorList>
            <consortium name="The Broad Institute Genomics Platform"/>
            <consortium name="The Broad Institute Genome Sequencing Center for Infectious Disease"/>
            <person name="Wu L."/>
            <person name="Ma J."/>
        </authorList>
    </citation>
    <scope>NUCLEOTIDE SEQUENCE [LARGE SCALE GENOMIC DNA]</scope>
    <source>
        <strain evidence="21">JCM 13008</strain>
    </source>
</reference>
<comment type="similarity">
    <text evidence="3">Belongs to the CpsD/CapB family.</text>
</comment>
<dbReference type="PANTHER" id="PTHR32309">
    <property type="entry name" value="TYROSINE-PROTEIN KINASE"/>
    <property type="match status" value="1"/>
</dbReference>
<dbReference type="SUPFAM" id="SSF52540">
    <property type="entry name" value="P-loop containing nucleoside triphosphate hydrolases"/>
    <property type="match status" value="1"/>
</dbReference>
<feature type="compositionally biased region" description="Polar residues" evidence="17">
    <location>
        <begin position="479"/>
        <end position="490"/>
    </location>
</feature>
<dbReference type="Proteomes" id="UP001501581">
    <property type="component" value="Unassembled WGS sequence"/>
</dbReference>
<proteinExistence type="inferred from homology"/>
<evidence type="ECO:0000256" key="11">
    <source>
        <dbReference type="ARBA" id="ARBA00022777"/>
    </source>
</evidence>
<keyword evidence="15" id="KW-0829">Tyrosine-protein kinase</keyword>
<evidence type="ECO:0000256" key="10">
    <source>
        <dbReference type="ARBA" id="ARBA00022741"/>
    </source>
</evidence>
<dbReference type="RefSeq" id="WP_343996364.1">
    <property type="nucleotide sequence ID" value="NZ_BAAALG010000013.1"/>
</dbReference>
<evidence type="ECO:0000313" key="20">
    <source>
        <dbReference type="EMBL" id="GAA1112097.1"/>
    </source>
</evidence>
<protein>
    <recommendedName>
        <fullName evidence="5">non-specific protein-tyrosine kinase</fullName>
        <ecNumber evidence="5">2.7.10.2</ecNumber>
    </recommendedName>
</protein>
<dbReference type="InterPro" id="IPR050445">
    <property type="entry name" value="Bact_polysacc_biosynth/exp"/>
</dbReference>
<evidence type="ECO:0000256" key="15">
    <source>
        <dbReference type="ARBA" id="ARBA00023137"/>
    </source>
</evidence>
<keyword evidence="14" id="KW-0472">Membrane</keyword>
<evidence type="ECO:0000256" key="7">
    <source>
        <dbReference type="ARBA" id="ARBA00022519"/>
    </source>
</evidence>
<evidence type="ECO:0000256" key="3">
    <source>
        <dbReference type="ARBA" id="ARBA00007316"/>
    </source>
</evidence>
<accession>A0ABP4EM97</accession>
<feature type="domain" description="AAA" evidence="19">
    <location>
        <begin position="273"/>
        <end position="392"/>
    </location>
</feature>
<comment type="catalytic activity">
    <reaction evidence="16">
        <text>L-tyrosyl-[protein] + ATP = O-phospho-L-tyrosyl-[protein] + ADP + H(+)</text>
        <dbReference type="Rhea" id="RHEA:10596"/>
        <dbReference type="Rhea" id="RHEA-COMP:10136"/>
        <dbReference type="Rhea" id="RHEA-COMP:20101"/>
        <dbReference type="ChEBI" id="CHEBI:15378"/>
        <dbReference type="ChEBI" id="CHEBI:30616"/>
        <dbReference type="ChEBI" id="CHEBI:46858"/>
        <dbReference type="ChEBI" id="CHEBI:61978"/>
        <dbReference type="ChEBI" id="CHEBI:456216"/>
        <dbReference type="EC" id="2.7.10.2"/>
    </reaction>
</comment>